<keyword evidence="5" id="KW-1185">Reference proteome</keyword>
<dbReference type="STRING" id="452589.G9NW87"/>
<accession>G9NW87</accession>
<dbReference type="EMBL" id="ABDG02000024">
    <property type="protein sequence ID" value="EHK45249.1"/>
    <property type="molecule type" value="Genomic_DNA"/>
</dbReference>
<dbReference type="KEGG" id="tatv:25776102"/>
<dbReference type="InterPro" id="IPR000608">
    <property type="entry name" value="UBC"/>
</dbReference>
<dbReference type="OMA" id="SKLFWGS"/>
<dbReference type="eggNOG" id="KOG0895">
    <property type="taxonomic scope" value="Eukaryota"/>
</dbReference>
<dbReference type="PANTHER" id="PTHR24067">
    <property type="entry name" value="UBIQUITIN-CONJUGATING ENZYME E2"/>
    <property type="match status" value="1"/>
</dbReference>
<feature type="domain" description="UBC core" evidence="3">
    <location>
        <begin position="3"/>
        <end position="163"/>
    </location>
</feature>
<sequence length="448" mass="51192">MDQSIIRISKELSDIQKGSDLAIAVACRDVDVRNVRALVMGPHETPYEFGFFEFAIRFNKEYPSKSPSVQCITTNGGRCRFNPNIYSSGKVCLSILGTWRGERGEEWSSAQGLESILLSIQSLMSANPYENEPGFEDANSPADKQAQMHYVQKIRHETLRISIIQRLESYLGLQANGSSAPSDSLDPSSFDYEDIDESNVPFEPFKDLCKRKFLWYYDSYMAAVAQGKSEVQDLQPFVKMPFESPNTNAMDGRFNYTELERRLRAIKAALDAETLRWAEEGRTSKAGESTVAVNLQHQFDQVSAYLKRGDMPHSVVLENGNPFVWLVTYFGRPMTNLDGGLFRIKMSFSTRFPNEQPRVKFETKIFHHHIAADGTACYSPNPMKIEDVKSHIEAIFETLEEDEPAYDPRKIVNPEATKMFWGNKPDDKKQYNRRLRRSVQQSMEDFPE</sequence>
<evidence type="ECO:0000256" key="1">
    <source>
        <dbReference type="ARBA" id="ARBA00022786"/>
    </source>
</evidence>
<evidence type="ECO:0000256" key="2">
    <source>
        <dbReference type="SAM" id="MobiDB-lite"/>
    </source>
</evidence>
<dbReference type="SMART" id="SM00212">
    <property type="entry name" value="UBCc"/>
    <property type="match status" value="2"/>
</dbReference>
<gene>
    <name evidence="4" type="ORF">TRIATDRAFT_151489</name>
</gene>
<protein>
    <recommendedName>
        <fullName evidence="3">UBC core domain-containing protein</fullName>
    </recommendedName>
</protein>
<dbReference type="OrthoDB" id="1926878at2759"/>
<dbReference type="AlphaFoldDB" id="G9NW87"/>
<comment type="caution">
    <text evidence="4">The sequence shown here is derived from an EMBL/GenBank/DDBJ whole genome shotgun (WGS) entry which is preliminary data.</text>
</comment>
<dbReference type="InterPro" id="IPR050113">
    <property type="entry name" value="Ub_conjugating_enzyme"/>
</dbReference>
<dbReference type="CDD" id="cd00195">
    <property type="entry name" value="UBCc_UEV"/>
    <property type="match status" value="1"/>
</dbReference>
<dbReference type="CDD" id="cd23809">
    <property type="entry name" value="UBCc_UBE2Z"/>
    <property type="match status" value="1"/>
</dbReference>
<dbReference type="PROSITE" id="PS50127">
    <property type="entry name" value="UBC_2"/>
    <property type="match status" value="2"/>
</dbReference>
<dbReference type="Pfam" id="PF00179">
    <property type="entry name" value="UQ_con"/>
    <property type="match status" value="2"/>
</dbReference>
<reference evidence="4 5" key="1">
    <citation type="journal article" date="2011" name="Genome Biol.">
        <title>Comparative genome sequence analysis underscores mycoparasitism as the ancestral life style of Trichoderma.</title>
        <authorList>
            <person name="Kubicek C.P."/>
            <person name="Herrera-Estrella A."/>
            <person name="Seidl-Seiboth V."/>
            <person name="Martinez D.A."/>
            <person name="Druzhinina I.S."/>
            <person name="Thon M."/>
            <person name="Zeilinger S."/>
            <person name="Casas-Flores S."/>
            <person name="Horwitz B.A."/>
            <person name="Mukherjee P.K."/>
            <person name="Mukherjee M."/>
            <person name="Kredics L."/>
            <person name="Alcaraz L.D."/>
            <person name="Aerts A."/>
            <person name="Antal Z."/>
            <person name="Atanasova L."/>
            <person name="Cervantes-Badillo M.G."/>
            <person name="Challacombe J."/>
            <person name="Chertkov O."/>
            <person name="McCluskey K."/>
            <person name="Coulpier F."/>
            <person name="Deshpande N."/>
            <person name="von Doehren H."/>
            <person name="Ebbole D.J."/>
            <person name="Esquivel-Naranjo E.U."/>
            <person name="Fekete E."/>
            <person name="Flipphi M."/>
            <person name="Glaser F."/>
            <person name="Gomez-Rodriguez E.Y."/>
            <person name="Gruber S."/>
            <person name="Han C."/>
            <person name="Henrissat B."/>
            <person name="Hermosa R."/>
            <person name="Hernandez-Onate M."/>
            <person name="Karaffa L."/>
            <person name="Kosti I."/>
            <person name="Le Crom S."/>
            <person name="Lindquist E."/>
            <person name="Lucas S."/>
            <person name="Luebeck M."/>
            <person name="Luebeck P.S."/>
            <person name="Margeot A."/>
            <person name="Metz B."/>
            <person name="Misra M."/>
            <person name="Nevalainen H."/>
            <person name="Omann M."/>
            <person name="Packer N."/>
            <person name="Perrone G."/>
            <person name="Uresti-Rivera E.E."/>
            <person name="Salamov A."/>
            <person name="Schmoll M."/>
            <person name="Seiboth B."/>
            <person name="Shapiro H."/>
            <person name="Sukno S."/>
            <person name="Tamayo-Ramos J.A."/>
            <person name="Tisch D."/>
            <person name="Wiest A."/>
            <person name="Wilkinson H.H."/>
            <person name="Zhang M."/>
            <person name="Coutinho P.M."/>
            <person name="Kenerley C.M."/>
            <person name="Monte E."/>
            <person name="Baker S.E."/>
            <person name="Grigoriev I.V."/>
        </authorList>
    </citation>
    <scope>NUCLEOTIDE SEQUENCE [LARGE SCALE GENOMIC DNA]</scope>
    <source>
        <strain evidence="5">ATCC 20476 / IMI 206040</strain>
    </source>
</reference>
<organism evidence="4 5">
    <name type="scientific">Hypocrea atroviridis (strain ATCC 20476 / IMI 206040)</name>
    <name type="common">Trichoderma atroviride</name>
    <dbReference type="NCBI Taxonomy" id="452589"/>
    <lineage>
        <taxon>Eukaryota</taxon>
        <taxon>Fungi</taxon>
        <taxon>Dikarya</taxon>
        <taxon>Ascomycota</taxon>
        <taxon>Pezizomycotina</taxon>
        <taxon>Sordariomycetes</taxon>
        <taxon>Hypocreomycetidae</taxon>
        <taxon>Hypocreales</taxon>
        <taxon>Hypocreaceae</taxon>
        <taxon>Trichoderma</taxon>
    </lineage>
</organism>
<dbReference type="GeneID" id="25776102"/>
<dbReference type="InterPro" id="IPR016135">
    <property type="entry name" value="UBQ-conjugating_enzyme/RWD"/>
</dbReference>
<dbReference type="Gene3D" id="3.10.110.10">
    <property type="entry name" value="Ubiquitin Conjugating Enzyme"/>
    <property type="match status" value="2"/>
</dbReference>
<evidence type="ECO:0000313" key="4">
    <source>
        <dbReference type="EMBL" id="EHK45249.1"/>
    </source>
</evidence>
<evidence type="ECO:0000313" key="5">
    <source>
        <dbReference type="Proteomes" id="UP000005426"/>
    </source>
</evidence>
<dbReference type="eggNOG" id="KOG0419">
    <property type="taxonomic scope" value="Eukaryota"/>
</dbReference>
<name>G9NW87_HYPAI</name>
<feature type="compositionally biased region" description="Polar residues" evidence="2">
    <location>
        <begin position="438"/>
        <end position="448"/>
    </location>
</feature>
<dbReference type="SUPFAM" id="SSF54495">
    <property type="entry name" value="UBC-like"/>
    <property type="match status" value="2"/>
</dbReference>
<proteinExistence type="predicted"/>
<dbReference type="Proteomes" id="UP000005426">
    <property type="component" value="Unassembled WGS sequence"/>
</dbReference>
<dbReference type="HOGENOM" id="CLU_037142_0_0_1"/>
<keyword evidence="1" id="KW-0833">Ubl conjugation pathway</keyword>
<feature type="domain" description="UBC core" evidence="3">
    <location>
        <begin position="290"/>
        <end position="444"/>
    </location>
</feature>
<dbReference type="RefSeq" id="XP_013943438.1">
    <property type="nucleotide sequence ID" value="XM_014087963.1"/>
</dbReference>
<feature type="region of interest" description="Disordered" evidence="2">
    <location>
        <begin position="417"/>
        <end position="448"/>
    </location>
</feature>
<evidence type="ECO:0000259" key="3">
    <source>
        <dbReference type="PROSITE" id="PS50127"/>
    </source>
</evidence>